<evidence type="ECO:0000313" key="2">
    <source>
        <dbReference type="EMBL" id="PSN65407.1"/>
    </source>
</evidence>
<evidence type="ECO:0000313" key="3">
    <source>
        <dbReference type="Proteomes" id="UP000240883"/>
    </source>
</evidence>
<dbReference type="OrthoDB" id="630895at2759"/>
<gene>
    <name evidence="2" type="ORF">BS50DRAFT_496770</name>
</gene>
<dbReference type="Proteomes" id="UP000240883">
    <property type="component" value="Unassembled WGS sequence"/>
</dbReference>
<evidence type="ECO:0000256" key="1">
    <source>
        <dbReference type="SAM" id="Phobius"/>
    </source>
</evidence>
<feature type="transmembrane region" description="Helical" evidence="1">
    <location>
        <begin position="31"/>
        <end position="55"/>
    </location>
</feature>
<accession>A0A2T2NJ01</accession>
<organism evidence="2 3">
    <name type="scientific">Corynespora cassiicola Philippines</name>
    <dbReference type="NCBI Taxonomy" id="1448308"/>
    <lineage>
        <taxon>Eukaryota</taxon>
        <taxon>Fungi</taxon>
        <taxon>Dikarya</taxon>
        <taxon>Ascomycota</taxon>
        <taxon>Pezizomycotina</taxon>
        <taxon>Dothideomycetes</taxon>
        <taxon>Pleosporomycetidae</taxon>
        <taxon>Pleosporales</taxon>
        <taxon>Corynesporascaceae</taxon>
        <taxon>Corynespora</taxon>
    </lineage>
</organism>
<protein>
    <submittedName>
        <fullName evidence="2">Uncharacterized protein</fullName>
    </submittedName>
</protein>
<proteinExistence type="predicted"/>
<keyword evidence="1" id="KW-0812">Transmembrane</keyword>
<dbReference type="EMBL" id="KZ678137">
    <property type="protein sequence ID" value="PSN65407.1"/>
    <property type="molecule type" value="Genomic_DNA"/>
</dbReference>
<feature type="transmembrane region" description="Helical" evidence="1">
    <location>
        <begin position="137"/>
        <end position="160"/>
    </location>
</feature>
<feature type="transmembrane region" description="Helical" evidence="1">
    <location>
        <begin position="102"/>
        <end position="125"/>
    </location>
</feature>
<name>A0A2T2NJ01_CORCC</name>
<dbReference type="AlphaFoldDB" id="A0A2T2NJ01"/>
<keyword evidence="1" id="KW-0472">Membrane</keyword>
<reference evidence="2 3" key="1">
    <citation type="journal article" date="2018" name="Front. Microbiol.">
        <title>Genome-Wide Analysis of Corynespora cassiicola Leaf Fall Disease Putative Effectors.</title>
        <authorList>
            <person name="Lopez D."/>
            <person name="Ribeiro S."/>
            <person name="Label P."/>
            <person name="Fumanal B."/>
            <person name="Venisse J.S."/>
            <person name="Kohler A."/>
            <person name="de Oliveira R.R."/>
            <person name="Labutti K."/>
            <person name="Lipzen A."/>
            <person name="Lail K."/>
            <person name="Bauer D."/>
            <person name="Ohm R.A."/>
            <person name="Barry K.W."/>
            <person name="Spatafora J."/>
            <person name="Grigoriev I.V."/>
            <person name="Martin F.M."/>
            <person name="Pujade-Renaud V."/>
        </authorList>
    </citation>
    <scope>NUCLEOTIDE SEQUENCE [LARGE SCALE GENOMIC DNA]</scope>
    <source>
        <strain evidence="2 3">Philippines</strain>
    </source>
</reference>
<keyword evidence="1" id="KW-1133">Transmembrane helix</keyword>
<sequence length="184" mass="20750">MQCTVLAAAPIGAFSWTTIEEAHWLTPGFWYGSLIMSILGILISASEVTVLHILGPLPTTGRQRKAIAVLGRYTSMLLSKEGRSSSKYVARKKMIFVWQCPLMFMSYSVCGFLAGLTTLVCTPLWNRHKDWNDRCNIAVMYLTICGISGAAFVFSSFWIYHYIDLTFEEDQNGHEDRIDTDNEC</sequence>
<keyword evidence="3" id="KW-1185">Reference proteome</keyword>